<dbReference type="AlphaFoldDB" id="A0A8J9Y4N1"/>
<evidence type="ECO:0000256" key="1">
    <source>
        <dbReference type="SAM" id="SignalP"/>
    </source>
</evidence>
<reference evidence="2" key="1">
    <citation type="submission" date="2021-12" db="EMBL/GenBank/DDBJ databases">
        <authorList>
            <person name="Martin H S."/>
        </authorList>
    </citation>
    <scope>NUCLEOTIDE SEQUENCE</scope>
</reference>
<keyword evidence="1" id="KW-0732">Signal</keyword>
<protein>
    <submittedName>
        <fullName evidence="2">Uncharacterized protein</fullName>
    </submittedName>
</protein>
<sequence>MKFLVVFAICAVVASANLINSDLSELKDIIAAINHPSTHPDTAAALQQMLEELLASVHPNPIHVGPAIIDGEYEPISVGPAIVDGEYEPISVGPAIVDGEYEPISVGPAIVDESAVGASSPLVQIIINVKPNSGSPAVNPAPVIVDDFHGLPVVVDKPELIISNPDATPQ</sequence>
<dbReference type="OrthoDB" id="7488868at2759"/>
<organism evidence="2 3">
    <name type="scientific">Brenthis ino</name>
    <name type="common">lesser marbled fritillary</name>
    <dbReference type="NCBI Taxonomy" id="405034"/>
    <lineage>
        <taxon>Eukaryota</taxon>
        <taxon>Metazoa</taxon>
        <taxon>Ecdysozoa</taxon>
        <taxon>Arthropoda</taxon>
        <taxon>Hexapoda</taxon>
        <taxon>Insecta</taxon>
        <taxon>Pterygota</taxon>
        <taxon>Neoptera</taxon>
        <taxon>Endopterygota</taxon>
        <taxon>Lepidoptera</taxon>
        <taxon>Glossata</taxon>
        <taxon>Ditrysia</taxon>
        <taxon>Papilionoidea</taxon>
        <taxon>Nymphalidae</taxon>
        <taxon>Heliconiinae</taxon>
        <taxon>Argynnini</taxon>
        <taxon>Brenthis</taxon>
    </lineage>
</organism>
<name>A0A8J9Y4N1_9NEOP</name>
<gene>
    <name evidence="2" type="ORF">BINO364_LOCUS379</name>
</gene>
<feature type="non-terminal residue" evidence="2">
    <location>
        <position position="170"/>
    </location>
</feature>
<evidence type="ECO:0000313" key="3">
    <source>
        <dbReference type="Proteomes" id="UP000838878"/>
    </source>
</evidence>
<evidence type="ECO:0000313" key="2">
    <source>
        <dbReference type="EMBL" id="CAH0713190.1"/>
    </source>
</evidence>
<dbReference type="EMBL" id="OV170221">
    <property type="protein sequence ID" value="CAH0713190.1"/>
    <property type="molecule type" value="Genomic_DNA"/>
</dbReference>
<proteinExistence type="predicted"/>
<dbReference type="Proteomes" id="UP000838878">
    <property type="component" value="Chromosome 1"/>
</dbReference>
<keyword evidence="3" id="KW-1185">Reference proteome</keyword>
<accession>A0A8J9Y4N1</accession>
<feature type="signal peptide" evidence="1">
    <location>
        <begin position="1"/>
        <end position="16"/>
    </location>
</feature>
<feature type="chain" id="PRO_5035469585" evidence="1">
    <location>
        <begin position="17"/>
        <end position="170"/>
    </location>
</feature>